<sequence length="60" mass="6695">MTDVNENNHNDPDANYSCDVIPLPPQSMTMATTWHHDSTTTVINDGTTTTINDSYHGHKH</sequence>
<dbReference type="InParanoid" id="A0A0C3DN51"/>
<gene>
    <name evidence="1" type="ORF">SCLCIDRAFT_1219320</name>
</gene>
<name>A0A0C3DN51_9AGAM</name>
<dbReference type="AlphaFoldDB" id="A0A0C3DN51"/>
<keyword evidence="2" id="KW-1185">Reference proteome</keyword>
<reference evidence="1 2" key="1">
    <citation type="submission" date="2014-04" db="EMBL/GenBank/DDBJ databases">
        <authorList>
            <consortium name="DOE Joint Genome Institute"/>
            <person name="Kuo A."/>
            <person name="Kohler A."/>
            <person name="Nagy L.G."/>
            <person name="Floudas D."/>
            <person name="Copeland A."/>
            <person name="Barry K.W."/>
            <person name="Cichocki N."/>
            <person name="Veneault-Fourrey C."/>
            <person name="LaButti K."/>
            <person name="Lindquist E.A."/>
            <person name="Lipzen A."/>
            <person name="Lundell T."/>
            <person name="Morin E."/>
            <person name="Murat C."/>
            <person name="Sun H."/>
            <person name="Tunlid A."/>
            <person name="Henrissat B."/>
            <person name="Grigoriev I.V."/>
            <person name="Hibbett D.S."/>
            <person name="Martin F."/>
            <person name="Nordberg H.P."/>
            <person name="Cantor M.N."/>
            <person name="Hua S.X."/>
        </authorList>
    </citation>
    <scope>NUCLEOTIDE SEQUENCE [LARGE SCALE GENOMIC DNA]</scope>
    <source>
        <strain evidence="1 2">Foug A</strain>
    </source>
</reference>
<reference evidence="2" key="2">
    <citation type="submission" date="2015-01" db="EMBL/GenBank/DDBJ databases">
        <title>Evolutionary Origins and Diversification of the Mycorrhizal Mutualists.</title>
        <authorList>
            <consortium name="DOE Joint Genome Institute"/>
            <consortium name="Mycorrhizal Genomics Consortium"/>
            <person name="Kohler A."/>
            <person name="Kuo A."/>
            <person name="Nagy L.G."/>
            <person name="Floudas D."/>
            <person name="Copeland A."/>
            <person name="Barry K.W."/>
            <person name="Cichocki N."/>
            <person name="Veneault-Fourrey C."/>
            <person name="LaButti K."/>
            <person name="Lindquist E.A."/>
            <person name="Lipzen A."/>
            <person name="Lundell T."/>
            <person name="Morin E."/>
            <person name="Murat C."/>
            <person name="Riley R."/>
            <person name="Ohm R."/>
            <person name="Sun H."/>
            <person name="Tunlid A."/>
            <person name="Henrissat B."/>
            <person name="Grigoriev I.V."/>
            <person name="Hibbett D.S."/>
            <person name="Martin F."/>
        </authorList>
    </citation>
    <scope>NUCLEOTIDE SEQUENCE [LARGE SCALE GENOMIC DNA]</scope>
    <source>
        <strain evidence="2">Foug A</strain>
    </source>
</reference>
<evidence type="ECO:0000313" key="2">
    <source>
        <dbReference type="Proteomes" id="UP000053989"/>
    </source>
</evidence>
<proteinExistence type="predicted"/>
<protein>
    <submittedName>
        <fullName evidence="1">Uncharacterized protein</fullName>
    </submittedName>
</protein>
<evidence type="ECO:0000313" key="1">
    <source>
        <dbReference type="EMBL" id="KIM57634.1"/>
    </source>
</evidence>
<dbReference type="EMBL" id="KN822098">
    <property type="protein sequence ID" value="KIM57634.1"/>
    <property type="molecule type" value="Genomic_DNA"/>
</dbReference>
<dbReference type="HOGENOM" id="CLU_2887125_0_0_1"/>
<accession>A0A0C3DN51</accession>
<organism evidence="1 2">
    <name type="scientific">Scleroderma citrinum Foug A</name>
    <dbReference type="NCBI Taxonomy" id="1036808"/>
    <lineage>
        <taxon>Eukaryota</taxon>
        <taxon>Fungi</taxon>
        <taxon>Dikarya</taxon>
        <taxon>Basidiomycota</taxon>
        <taxon>Agaricomycotina</taxon>
        <taxon>Agaricomycetes</taxon>
        <taxon>Agaricomycetidae</taxon>
        <taxon>Boletales</taxon>
        <taxon>Sclerodermatineae</taxon>
        <taxon>Sclerodermataceae</taxon>
        <taxon>Scleroderma</taxon>
    </lineage>
</organism>
<dbReference type="Proteomes" id="UP000053989">
    <property type="component" value="Unassembled WGS sequence"/>
</dbReference>